<evidence type="ECO:0000256" key="1">
    <source>
        <dbReference type="SAM" id="MobiDB-lite"/>
    </source>
</evidence>
<sequence length="98" mass="10929">MFNPYKTKNLDPSVGFTPRRTSGFLSTPQKKLVLYIVALLIIGGIILTSINMNSDSDDTILVRKNPKRPLTEDPLLDSNDDDLFAYPGENDDKDADLD</sequence>
<protein>
    <submittedName>
        <fullName evidence="3">Uncharacterized protein</fullName>
    </submittedName>
</protein>
<evidence type="ECO:0000313" key="3">
    <source>
        <dbReference type="EMBL" id="VVT50552.1"/>
    </source>
</evidence>
<evidence type="ECO:0000256" key="2">
    <source>
        <dbReference type="SAM" id="Phobius"/>
    </source>
</evidence>
<dbReference type="EMBL" id="CABVLU010000002">
    <property type="protein sequence ID" value="VVT50552.1"/>
    <property type="molecule type" value="Genomic_DNA"/>
</dbReference>
<feature type="transmembrane region" description="Helical" evidence="2">
    <location>
        <begin position="32"/>
        <end position="50"/>
    </location>
</feature>
<proteinExistence type="predicted"/>
<keyword evidence="2" id="KW-0472">Membrane</keyword>
<keyword evidence="2" id="KW-0812">Transmembrane</keyword>
<keyword evidence="2" id="KW-1133">Transmembrane helix</keyword>
<reference evidence="3 4" key="1">
    <citation type="submission" date="2019-09" db="EMBL/GenBank/DDBJ databases">
        <authorList>
            <person name="Brejova B."/>
        </authorList>
    </citation>
    <scope>NUCLEOTIDE SEQUENCE [LARGE SCALE GENOMIC DNA]</scope>
</reference>
<evidence type="ECO:0000313" key="4">
    <source>
        <dbReference type="Proteomes" id="UP000398389"/>
    </source>
</evidence>
<gene>
    <name evidence="3" type="ORF">SAPINGB_P002801</name>
</gene>
<name>A0A5E8BI40_9ASCO</name>
<organism evidence="3 4">
    <name type="scientific">Magnusiomyces paraingens</name>
    <dbReference type="NCBI Taxonomy" id="2606893"/>
    <lineage>
        <taxon>Eukaryota</taxon>
        <taxon>Fungi</taxon>
        <taxon>Dikarya</taxon>
        <taxon>Ascomycota</taxon>
        <taxon>Saccharomycotina</taxon>
        <taxon>Dipodascomycetes</taxon>
        <taxon>Dipodascales</taxon>
        <taxon>Dipodascaceae</taxon>
        <taxon>Magnusiomyces</taxon>
    </lineage>
</organism>
<accession>A0A5E8BI40</accession>
<dbReference type="GeneID" id="43581619"/>
<feature type="region of interest" description="Disordered" evidence="1">
    <location>
        <begin position="57"/>
        <end position="98"/>
    </location>
</feature>
<dbReference type="AlphaFoldDB" id="A0A5E8BI40"/>
<dbReference type="RefSeq" id="XP_031853410.1">
    <property type="nucleotide sequence ID" value="XM_031997519.1"/>
</dbReference>
<keyword evidence="4" id="KW-1185">Reference proteome</keyword>
<feature type="compositionally biased region" description="Acidic residues" evidence="1">
    <location>
        <begin position="74"/>
        <end position="98"/>
    </location>
</feature>
<dbReference type="Proteomes" id="UP000398389">
    <property type="component" value="Unassembled WGS sequence"/>
</dbReference>